<comment type="caution">
    <text evidence="7">The sequence shown here is derived from an EMBL/GenBank/DDBJ whole genome shotgun (WGS) entry which is preliminary data.</text>
</comment>
<keyword evidence="3" id="KW-0813">Transport</keyword>
<evidence type="ECO:0000313" key="7">
    <source>
        <dbReference type="EMBL" id="TGY92452.1"/>
    </source>
</evidence>
<evidence type="ECO:0000259" key="6">
    <source>
        <dbReference type="Pfam" id="PF13458"/>
    </source>
</evidence>
<evidence type="ECO:0000256" key="4">
    <source>
        <dbReference type="SAM" id="MobiDB-lite"/>
    </source>
</evidence>
<dbReference type="RefSeq" id="WP_135945587.1">
    <property type="nucleotide sequence ID" value="NZ_BMEI01000003.1"/>
</dbReference>
<dbReference type="AlphaFoldDB" id="A0A4S2HAI9"/>
<dbReference type="CDD" id="cd06339">
    <property type="entry name" value="PBP1_YraM_LppC_lipoprotein-like"/>
    <property type="match status" value="1"/>
</dbReference>
<dbReference type="PANTHER" id="PTHR30483:SF6">
    <property type="entry name" value="PERIPLASMIC BINDING PROTEIN OF ABC TRANSPORTER FOR NATURAL AMINO ACIDS"/>
    <property type="match status" value="1"/>
</dbReference>
<proteinExistence type="inferred from homology"/>
<dbReference type="Proteomes" id="UP000305451">
    <property type="component" value="Unassembled WGS sequence"/>
</dbReference>
<accession>A0A4S2HAI9</accession>
<dbReference type="InterPro" id="IPR028081">
    <property type="entry name" value="Leu-bd"/>
</dbReference>
<evidence type="ECO:0000256" key="1">
    <source>
        <dbReference type="ARBA" id="ARBA00010062"/>
    </source>
</evidence>
<feature type="region of interest" description="Disordered" evidence="4">
    <location>
        <begin position="32"/>
        <end position="55"/>
    </location>
</feature>
<sequence length="461" mass="48430">MIATVSRMRALSPSRWMAGLVALLAIAACSTTPEGPRGPVSPQPSSPVIGEAPPPATLPVPIADPAFTPVHMRGQADIARVAILLPFSADNEAARREATSILRAAELALFERAGENVLLLPKDTGGTAQGAREAARSALSDGAQLILGPLFSHSVEAVGSVARESSVPVIAFSTELSVAGDGVYLLSFPPGEEVRRIVNYTADLGTTRYAVIGPANEYGTTVAAAYRDAIAEQPGGARLVAEEVYSGGVQAMNEAATRLARMGVEPLDAEEAAQRSGRNWEPDETAPFQVILLPESGDRLRTLAPVLVYQDIDPLLIKFVGTGQWHDSATVREPALANGWFAGPDPQARARFEAAFERVFENTPSRLAGLGYDAGSLAALMAASGSQGFQASAIESEEGFLGVDGLFRFREDGTIERGLAVYTVRSGGFEVLEPAPAYFGEGRVLEDPAGPATDIDAAESF</sequence>
<dbReference type="GO" id="GO:0006865">
    <property type="term" value="P:amino acid transport"/>
    <property type="evidence" value="ECO:0007669"/>
    <property type="project" value="UniProtKB-KW"/>
</dbReference>
<evidence type="ECO:0000256" key="3">
    <source>
        <dbReference type="ARBA" id="ARBA00022970"/>
    </source>
</evidence>
<dbReference type="InterPro" id="IPR028082">
    <property type="entry name" value="Peripla_BP_I"/>
</dbReference>
<dbReference type="OrthoDB" id="7210494at2"/>
<feature type="chain" id="PRO_5020945606" evidence="5">
    <location>
        <begin position="19"/>
        <end position="461"/>
    </location>
</feature>
<dbReference type="SUPFAM" id="SSF53822">
    <property type="entry name" value="Periplasmic binding protein-like I"/>
    <property type="match status" value="1"/>
</dbReference>
<evidence type="ECO:0000256" key="5">
    <source>
        <dbReference type="SAM" id="SignalP"/>
    </source>
</evidence>
<keyword evidence="2 5" id="KW-0732">Signal</keyword>
<evidence type="ECO:0000256" key="2">
    <source>
        <dbReference type="ARBA" id="ARBA00022729"/>
    </source>
</evidence>
<dbReference type="Pfam" id="PF13458">
    <property type="entry name" value="Peripla_BP_6"/>
    <property type="match status" value="1"/>
</dbReference>
<protein>
    <submittedName>
        <fullName evidence="7">Penicillin-binding protein activator</fullName>
    </submittedName>
</protein>
<comment type="similarity">
    <text evidence="1">Belongs to the leucine-binding protein family.</text>
</comment>
<dbReference type="InterPro" id="IPR051010">
    <property type="entry name" value="BCAA_transport"/>
</dbReference>
<organism evidence="7 8">
    <name type="scientific">Marinicauda pacifica</name>
    <dbReference type="NCBI Taxonomy" id="1133559"/>
    <lineage>
        <taxon>Bacteria</taxon>
        <taxon>Pseudomonadati</taxon>
        <taxon>Pseudomonadota</taxon>
        <taxon>Alphaproteobacteria</taxon>
        <taxon>Maricaulales</taxon>
        <taxon>Maricaulaceae</taxon>
        <taxon>Marinicauda</taxon>
    </lineage>
</organism>
<keyword evidence="3" id="KW-0029">Amino-acid transport</keyword>
<name>A0A4S2HAI9_9PROT</name>
<gene>
    <name evidence="7" type="ORF">E5162_12490</name>
</gene>
<evidence type="ECO:0000313" key="8">
    <source>
        <dbReference type="Proteomes" id="UP000305451"/>
    </source>
</evidence>
<reference evidence="7 8" key="1">
    <citation type="journal article" date="2013" name="Int. J. Syst. Evol. Microbiol.">
        <title>Marinicauda pacifica gen. nov., sp. nov., a prosthecate alphaproteobacterium of the family Hyphomonadaceae isolated from deep seawater.</title>
        <authorList>
            <person name="Zhang X.Y."/>
            <person name="Li G.W."/>
            <person name="Wang C.S."/>
            <person name="Zhang Y.J."/>
            <person name="Xu X.W."/>
            <person name="Li H."/>
            <person name="Liu A."/>
            <person name="Liu C."/>
            <person name="Xie B.B."/>
            <person name="Qin Q.L."/>
            <person name="Xu Z."/>
            <person name="Chen X.L."/>
            <person name="Zhou B.C."/>
            <person name="Zhang Y.Z."/>
        </authorList>
    </citation>
    <scope>NUCLEOTIDE SEQUENCE [LARGE SCALE GENOMIC DNA]</scope>
    <source>
        <strain evidence="7 8">P-1 km-3</strain>
    </source>
</reference>
<keyword evidence="8" id="KW-1185">Reference proteome</keyword>
<dbReference type="Gene3D" id="3.40.50.2300">
    <property type="match status" value="4"/>
</dbReference>
<feature type="signal peptide" evidence="5">
    <location>
        <begin position="1"/>
        <end position="18"/>
    </location>
</feature>
<feature type="domain" description="Leucine-binding protein" evidence="6">
    <location>
        <begin position="81"/>
        <end position="428"/>
    </location>
</feature>
<dbReference type="EMBL" id="SRXV01000003">
    <property type="protein sequence ID" value="TGY92452.1"/>
    <property type="molecule type" value="Genomic_DNA"/>
</dbReference>
<dbReference type="PANTHER" id="PTHR30483">
    <property type="entry name" value="LEUCINE-SPECIFIC-BINDING PROTEIN"/>
    <property type="match status" value="1"/>
</dbReference>
<dbReference type="PROSITE" id="PS51257">
    <property type="entry name" value="PROKAR_LIPOPROTEIN"/>
    <property type="match status" value="1"/>
</dbReference>